<sequence length="279" mass="32871">MESDYSYIFDYHGPPLPEKYGPDTRPPEGHELALPFLYSPLPDQLPTGVYKDLLLLYAAYVGNIDRYVRLRDLNRFIKNEFESVIRGIYHDTMFAKWWSLQPDHPDAAGDMYCIRRAIHARFIMNNDLSHIDKETNENCLPYLIWYPHFAHWETYKELARRKPAMKAQAARACMVANYKDAYNHINPIPDYFLVKQARRLANTTPYYLDDLLRRAEQMGINVLEAPPIDDWWKIIEDHAMTYWRAFVLPAQAAPDHTVFDSDFWQNYDGFGVDLKKRLA</sequence>
<reference evidence="1 2" key="1">
    <citation type="submission" date="2024-07" db="EMBL/GenBank/DDBJ databases">
        <title>Section-level genome sequencing and comparative genomics of Aspergillus sections Usti and Cavernicolus.</title>
        <authorList>
            <consortium name="Lawrence Berkeley National Laboratory"/>
            <person name="Nybo J.L."/>
            <person name="Vesth T.C."/>
            <person name="Theobald S."/>
            <person name="Frisvad J.C."/>
            <person name="Larsen T.O."/>
            <person name="Kjaerboelling I."/>
            <person name="Rothschild-Mancinelli K."/>
            <person name="Lyhne E.K."/>
            <person name="Kogle M.E."/>
            <person name="Barry K."/>
            <person name="Clum A."/>
            <person name="Na H."/>
            <person name="Ledsgaard L."/>
            <person name="Lin J."/>
            <person name="Lipzen A."/>
            <person name="Kuo A."/>
            <person name="Riley R."/>
            <person name="Mondo S."/>
            <person name="Labutti K."/>
            <person name="Haridas S."/>
            <person name="Pangalinan J."/>
            <person name="Salamov A.A."/>
            <person name="Simmons B.A."/>
            <person name="Magnuson J.K."/>
            <person name="Chen J."/>
            <person name="Drula E."/>
            <person name="Henrissat B."/>
            <person name="Wiebenga A."/>
            <person name="Lubbers R.J."/>
            <person name="Gomes A.C."/>
            <person name="Makela M.R."/>
            <person name="Stajich J."/>
            <person name="Grigoriev I.V."/>
            <person name="Mortensen U.H."/>
            <person name="De Vries R.P."/>
            <person name="Baker S.E."/>
            <person name="Andersen M.R."/>
        </authorList>
    </citation>
    <scope>NUCLEOTIDE SEQUENCE [LARGE SCALE GENOMIC DNA]</scope>
    <source>
        <strain evidence="1 2">CBS 588.65</strain>
    </source>
</reference>
<organism evidence="1 2">
    <name type="scientific">Aspergillus granulosus</name>
    <dbReference type="NCBI Taxonomy" id="176169"/>
    <lineage>
        <taxon>Eukaryota</taxon>
        <taxon>Fungi</taxon>
        <taxon>Dikarya</taxon>
        <taxon>Ascomycota</taxon>
        <taxon>Pezizomycotina</taxon>
        <taxon>Eurotiomycetes</taxon>
        <taxon>Eurotiomycetidae</taxon>
        <taxon>Eurotiales</taxon>
        <taxon>Aspergillaceae</taxon>
        <taxon>Aspergillus</taxon>
        <taxon>Aspergillus subgen. Nidulantes</taxon>
    </lineage>
</organism>
<evidence type="ECO:0000313" key="1">
    <source>
        <dbReference type="EMBL" id="KAL2808834.1"/>
    </source>
</evidence>
<evidence type="ECO:0000313" key="2">
    <source>
        <dbReference type="Proteomes" id="UP001610334"/>
    </source>
</evidence>
<protein>
    <submittedName>
        <fullName evidence="1">Uncharacterized protein</fullName>
    </submittedName>
</protein>
<name>A0ABR4H071_9EURO</name>
<accession>A0ABR4H071</accession>
<proteinExistence type="predicted"/>
<gene>
    <name evidence="1" type="ORF">BJX63DRAFT_435725</name>
</gene>
<dbReference type="Proteomes" id="UP001610334">
    <property type="component" value="Unassembled WGS sequence"/>
</dbReference>
<keyword evidence="2" id="KW-1185">Reference proteome</keyword>
<dbReference type="EMBL" id="JBFXLT010000102">
    <property type="protein sequence ID" value="KAL2808834.1"/>
    <property type="molecule type" value="Genomic_DNA"/>
</dbReference>
<comment type="caution">
    <text evidence="1">The sequence shown here is derived from an EMBL/GenBank/DDBJ whole genome shotgun (WGS) entry which is preliminary data.</text>
</comment>